<dbReference type="InterPro" id="IPR032710">
    <property type="entry name" value="NTF2-like_dom_sf"/>
</dbReference>
<dbReference type="AlphaFoldDB" id="A0A1Z4LR87"/>
<accession>A0A1Z4LR87</accession>
<name>A0A1Z4LR87_9CYAN</name>
<dbReference type="Proteomes" id="UP000218418">
    <property type="component" value="Chromosome"/>
</dbReference>
<keyword evidence="2" id="KW-1185">Reference proteome</keyword>
<gene>
    <name evidence="1" type="ORF">NIES267_32650</name>
</gene>
<evidence type="ECO:0000313" key="1">
    <source>
        <dbReference type="EMBL" id="BAY83772.1"/>
    </source>
</evidence>
<dbReference type="SUPFAM" id="SSF54427">
    <property type="entry name" value="NTF2-like"/>
    <property type="match status" value="1"/>
</dbReference>
<reference evidence="1 2" key="1">
    <citation type="submission" date="2017-06" db="EMBL/GenBank/DDBJ databases">
        <title>Genome sequencing of cyanobaciteial culture collection at National Institute for Environmental Studies (NIES).</title>
        <authorList>
            <person name="Hirose Y."/>
            <person name="Shimura Y."/>
            <person name="Fujisawa T."/>
            <person name="Nakamura Y."/>
            <person name="Kawachi M."/>
        </authorList>
    </citation>
    <scope>NUCLEOTIDE SEQUENCE [LARGE SCALE GENOMIC DNA]</scope>
    <source>
        <strain evidence="1 2">NIES-267</strain>
    </source>
</reference>
<organism evidence="1 2">
    <name type="scientific">Calothrix parasitica NIES-267</name>
    <dbReference type="NCBI Taxonomy" id="1973488"/>
    <lineage>
        <taxon>Bacteria</taxon>
        <taxon>Bacillati</taxon>
        <taxon>Cyanobacteriota</taxon>
        <taxon>Cyanophyceae</taxon>
        <taxon>Nostocales</taxon>
        <taxon>Calotrichaceae</taxon>
        <taxon>Calothrix</taxon>
    </lineage>
</organism>
<evidence type="ECO:0008006" key="3">
    <source>
        <dbReference type="Google" id="ProtNLM"/>
    </source>
</evidence>
<evidence type="ECO:0000313" key="2">
    <source>
        <dbReference type="Proteomes" id="UP000218418"/>
    </source>
</evidence>
<sequence length="285" mass="31357">MPNFNTSITARKSRVASSRWAILFLLTLGLSTSWKPAEANAPQDTSLRARLLFAQKSRNAPASLRTLLTQIDAAANRRNVGGVMNFYSPRFVHGDGLNRATMSKALTSLWKRYPNLRYTTKVESWKTQGNSIIADTVTNIVGLPSANKDRLGMNSIIKSRQRIVNGKIIRQDILSERTQLSSGINPPKVNIKLPEKLKAGQRYYFDAIVSEPLGDDFLLGAALDEPVKPGKYLKPTPVNLELLSAGGIFKVGRAPTTPGNQWISAVLVRGNGMTMITQRVQVVGR</sequence>
<dbReference type="OrthoDB" id="507769at2"/>
<protein>
    <recommendedName>
        <fullName evidence="3">SnoaL-like domain-containing protein</fullName>
    </recommendedName>
</protein>
<proteinExistence type="predicted"/>
<dbReference type="EMBL" id="AP018227">
    <property type="protein sequence ID" value="BAY83772.1"/>
    <property type="molecule type" value="Genomic_DNA"/>
</dbReference>